<dbReference type="AlphaFoldDB" id="A0A1T4Y2U7"/>
<dbReference type="PANTHER" id="PTHR46797">
    <property type="entry name" value="HTH-TYPE TRANSCRIPTIONAL REGULATOR"/>
    <property type="match status" value="1"/>
</dbReference>
<comment type="similarity">
    <text evidence="1">Belongs to the short-chain fatty acyl-CoA assimilation regulator (ScfR) family.</text>
</comment>
<evidence type="ECO:0000259" key="3">
    <source>
        <dbReference type="PROSITE" id="PS50943"/>
    </source>
</evidence>
<keyword evidence="2" id="KW-0238">DNA-binding</keyword>
<dbReference type="InterPro" id="IPR050807">
    <property type="entry name" value="TransReg_Diox_bact_type"/>
</dbReference>
<dbReference type="InterPro" id="IPR010359">
    <property type="entry name" value="IrrE_HExxH"/>
</dbReference>
<evidence type="ECO:0000313" key="5">
    <source>
        <dbReference type="Proteomes" id="UP000189735"/>
    </source>
</evidence>
<dbReference type="PROSITE" id="PS50943">
    <property type="entry name" value="HTH_CROC1"/>
    <property type="match status" value="1"/>
</dbReference>
<dbReference type="Pfam" id="PF06114">
    <property type="entry name" value="Peptidase_M78"/>
    <property type="match status" value="1"/>
</dbReference>
<organism evidence="4 5">
    <name type="scientific">Agreia bicolorata</name>
    <dbReference type="NCBI Taxonomy" id="110935"/>
    <lineage>
        <taxon>Bacteria</taxon>
        <taxon>Bacillati</taxon>
        <taxon>Actinomycetota</taxon>
        <taxon>Actinomycetes</taxon>
        <taxon>Micrococcales</taxon>
        <taxon>Microbacteriaceae</taxon>
        <taxon>Agreia</taxon>
    </lineage>
</organism>
<name>A0A1T4Y2U7_9MICO</name>
<dbReference type="SMART" id="SM00530">
    <property type="entry name" value="HTH_XRE"/>
    <property type="match status" value="1"/>
</dbReference>
<dbReference type="PANTHER" id="PTHR46797:SF1">
    <property type="entry name" value="METHYLPHOSPHONATE SYNTHASE"/>
    <property type="match status" value="1"/>
</dbReference>
<accession>A0A1T4Y2U7</accession>
<feature type="domain" description="HTH cro/C1-type" evidence="3">
    <location>
        <begin position="24"/>
        <end position="78"/>
    </location>
</feature>
<reference evidence="5" key="1">
    <citation type="submission" date="2017-02" db="EMBL/GenBank/DDBJ databases">
        <authorList>
            <person name="Varghese N."/>
            <person name="Submissions S."/>
        </authorList>
    </citation>
    <scope>NUCLEOTIDE SEQUENCE [LARGE SCALE GENOMIC DNA]</scope>
    <source>
        <strain evidence="5">VKM Ac-2052</strain>
    </source>
</reference>
<proteinExistence type="inferred from homology"/>
<protein>
    <recommendedName>
        <fullName evidence="3">HTH cro/C1-type domain-containing protein</fullName>
    </recommendedName>
</protein>
<evidence type="ECO:0000256" key="2">
    <source>
        <dbReference type="ARBA" id="ARBA00023125"/>
    </source>
</evidence>
<dbReference type="InterPro" id="IPR001387">
    <property type="entry name" value="Cro/C1-type_HTH"/>
</dbReference>
<gene>
    <name evidence="4" type="ORF">SAMN06295879_2150</name>
</gene>
<dbReference type="Pfam" id="PF13560">
    <property type="entry name" value="HTH_31"/>
    <property type="match status" value="1"/>
</dbReference>
<dbReference type="InterPro" id="IPR010982">
    <property type="entry name" value="Lambda_DNA-bd_dom_sf"/>
</dbReference>
<dbReference type="CDD" id="cd00093">
    <property type="entry name" value="HTH_XRE"/>
    <property type="match status" value="1"/>
</dbReference>
<dbReference type="GO" id="GO:0005829">
    <property type="term" value="C:cytosol"/>
    <property type="evidence" value="ECO:0007669"/>
    <property type="project" value="TreeGrafter"/>
</dbReference>
<dbReference type="GO" id="GO:0003700">
    <property type="term" value="F:DNA-binding transcription factor activity"/>
    <property type="evidence" value="ECO:0007669"/>
    <property type="project" value="TreeGrafter"/>
</dbReference>
<dbReference type="Gene3D" id="1.10.260.40">
    <property type="entry name" value="lambda repressor-like DNA-binding domains"/>
    <property type="match status" value="1"/>
</dbReference>
<dbReference type="Proteomes" id="UP000189735">
    <property type="component" value="Unassembled WGS sequence"/>
</dbReference>
<sequence length="496" mass="55202">MTTSPAFSIQDGLMFDSLVIGRRIRQLRTDQGMTLDGLARAIGRAPSQVSVVENGKRELKLGELQRFAAALNVSPEQLLSAEPANERAALEIAFERAQRGPLFASLGLGPMPVRKSLSDESMKTILALHRELERIHTERAATPEEARRANTDLRSAMRRRHNYFAELEEMAHSLHQAVGHPGGPLSQRVAADLASHLGFTLHYVRDLPVSTRSITDTRNGRIYVPHQQSPDADPRSVVLQALASHVLHREEPKNYAEFLQQRVEINYLAAALLIPEKGAVELLSRAKEARELSVEDLRDGFGVSYETAAHRFTNLATEHLDIPVHFVKAHESGVISKAYENDSVMFPTDALGAVEGQVVCRYWSARRVFDVDDHFSPYHQYTDKPSGTYWCTSRIQSSQRGQFSVSVGTSFANSKWFRGRDTTNRFTSTCPDESCCRRPPAALSERWEGQAFPTARLNSSLHAAMPTTGFTGVDSTEVYEFLSHHDPSVAWPAASI</sequence>
<evidence type="ECO:0000313" key="4">
    <source>
        <dbReference type="EMBL" id="SKA96070.1"/>
    </source>
</evidence>
<evidence type="ECO:0000256" key="1">
    <source>
        <dbReference type="ARBA" id="ARBA00007227"/>
    </source>
</evidence>
<dbReference type="SUPFAM" id="SSF47413">
    <property type="entry name" value="lambda repressor-like DNA-binding domains"/>
    <property type="match status" value="1"/>
</dbReference>
<dbReference type="GO" id="GO:0003677">
    <property type="term" value="F:DNA binding"/>
    <property type="evidence" value="ECO:0007669"/>
    <property type="project" value="UniProtKB-KW"/>
</dbReference>
<dbReference type="RefSeq" id="WP_078714387.1">
    <property type="nucleotide sequence ID" value="NZ_FUYG01000005.1"/>
</dbReference>
<dbReference type="EMBL" id="FUYG01000005">
    <property type="protein sequence ID" value="SKA96070.1"/>
    <property type="molecule type" value="Genomic_DNA"/>
</dbReference>